<evidence type="ECO:0000313" key="3">
    <source>
        <dbReference type="Proteomes" id="UP000611629"/>
    </source>
</evidence>
<dbReference type="Proteomes" id="UP000611629">
    <property type="component" value="Unassembled WGS sequence"/>
</dbReference>
<dbReference type="InterPro" id="IPR007842">
    <property type="entry name" value="HEPN_dom"/>
</dbReference>
<evidence type="ECO:0000259" key="1">
    <source>
        <dbReference type="PROSITE" id="PS50910"/>
    </source>
</evidence>
<accession>A0A974BKQ4</accession>
<sequence>MNSKIQYWMDLAEYDIETAKAMLQTSRYLYVGFMCHQTIEKALKAVISKNDVLPPKTHGLMKLAQLADIYELMNESQKDLLDTLDPLNVAARYPEQKDKLAATLTQDRCKAILEETEDLLCWIKKQL</sequence>
<reference evidence="2" key="1">
    <citation type="submission" date="2020-07" db="EMBL/GenBank/DDBJ databases">
        <title>Genomic analysis of a strain of Sedimentibacter Hydroxybenzoicus DSM7310.</title>
        <authorList>
            <person name="Ma S."/>
        </authorList>
    </citation>
    <scope>NUCLEOTIDE SEQUENCE</scope>
    <source>
        <strain evidence="2">DSM 7310</strain>
    </source>
</reference>
<name>A0A974BKQ4_SEDHY</name>
<protein>
    <submittedName>
        <fullName evidence="2">HEPN domain-containing protein</fullName>
    </submittedName>
</protein>
<comment type="caution">
    <text evidence="2">The sequence shown here is derived from an EMBL/GenBank/DDBJ whole genome shotgun (WGS) entry which is preliminary data.</text>
</comment>
<organism evidence="2 3">
    <name type="scientific">Sedimentibacter hydroxybenzoicus DSM 7310</name>
    <dbReference type="NCBI Taxonomy" id="1123245"/>
    <lineage>
        <taxon>Bacteria</taxon>
        <taxon>Bacillati</taxon>
        <taxon>Bacillota</taxon>
        <taxon>Tissierellia</taxon>
        <taxon>Sedimentibacter</taxon>
    </lineage>
</organism>
<proteinExistence type="predicted"/>
<dbReference type="SMART" id="SM00748">
    <property type="entry name" value="HEPN"/>
    <property type="match status" value="1"/>
</dbReference>
<dbReference type="Pfam" id="PF05168">
    <property type="entry name" value="HEPN"/>
    <property type="match status" value="1"/>
</dbReference>
<dbReference type="PROSITE" id="PS50910">
    <property type="entry name" value="HEPN"/>
    <property type="match status" value="1"/>
</dbReference>
<dbReference type="AlphaFoldDB" id="A0A974BKQ4"/>
<dbReference type="Gene3D" id="1.20.120.330">
    <property type="entry name" value="Nucleotidyltransferases domain 2"/>
    <property type="match status" value="1"/>
</dbReference>
<keyword evidence="3" id="KW-1185">Reference proteome</keyword>
<dbReference type="SUPFAM" id="SSF81593">
    <property type="entry name" value="Nucleotidyltransferase substrate binding subunit/domain"/>
    <property type="match status" value="1"/>
</dbReference>
<evidence type="ECO:0000313" key="2">
    <source>
        <dbReference type="EMBL" id="NYB74651.1"/>
    </source>
</evidence>
<dbReference type="RefSeq" id="WP_179238352.1">
    <property type="nucleotide sequence ID" value="NZ_JACBNQ010000011.1"/>
</dbReference>
<feature type="domain" description="HEPN" evidence="1">
    <location>
        <begin position="9"/>
        <end position="119"/>
    </location>
</feature>
<gene>
    <name evidence="2" type="ORF">HZF24_10940</name>
</gene>
<dbReference type="EMBL" id="JACBNQ010000011">
    <property type="protein sequence ID" value="NYB74651.1"/>
    <property type="molecule type" value="Genomic_DNA"/>
</dbReference>